<organism evidence="2">
    <name type="scientific">Mycolicibacterium mucogenicum DSM 44124</name>
    <dbReference type="NCBI Taxonomy" id="1226753"/>
    <lineage>
        <taxon>Bacteria</taxon>
        <taxon>Bacillati</taxon>
        <taxon>Actinomycetota</taxon>
        <taxon>Actinomycetes</taxon>
        <taxon>Mycobacteriales</taxon>
        <taxon>Mycobacteriaceae</taxon>
        <taxon>Mycolicibacterium</taxon>
    </lineage>
</organism>
<keyword evidence="3" id="KW-1185">Reference proteome</keyword>
<dbReference type="GeneID" id="76723872"/>
<reference evidence="1 3" key="2">
    <citation type="journal article" date="2019" name="BMC Evol. Biol.">
        <title>Comparative genomics of Mycobacterium mucogenicum and Mycobacterium neoaurum clade members emphasizing tRNA and non-coding RNA.</title>
        <authorList>
            <person name="Behra P.R.K."/>
            <person name="Pettersson B.M.F."/>
            <person name="Das S."/>
            <person name="Dasgupta S."/>
            <person name="Kirsebom L.A."/>
        </authorList>
    </citation>
    <scope>NUCLEOTIDE SEQUENCE [LARGE SCALE GENOMIC DNA]</scope>
    <source>
        <strain evidence="1 3">DSM 44124</strain>
    </source>
</reference>
<reference evidence="2" key="1">
    <citation type="submission" date="2018-01" db="EMBL/GenBank/DDBJ databases">
        <title>Comparative genomics of Mycobacterium mucogenicum and Mycobacterium neoaurum clade members emphasizing tRNA and non-coding RNA.</title>
        <authorList>
            <person name="Behra P.R.K."/>
            <person name="Pettersson B.M.F."/>
            <person name="Das S."/>
            <person name="Dasgupta S."/>
            <person name="Kirsebom L.A."/>
        </authorList>
    </citation>
    <scope>NUCLEOTIDE SEQUENCE</scope>
    <source>
        <strain evidence="2">DSM 44124</strain>
    </source>
</reference>
<reference evidence="1 3" key="3">
    <citation type="journal article" date="2019" name="Sci. Rep.">
        <title>Insight into the biology of Mycobacterium mucogenicum and Mycobacterium neoaurum clade members.</title>
        <authorList>
            <person name="Behra P.R.K."/>
            <person name="Pettersson B.M.F."/>
            <person name="Ramesh M."/>
            <person name="Dasgupta S."/>
            <person name="Kirsebom L.A."/>
        </authorList>
    </citation>
    <scope>NUCLEOTIDE SEQUENCE [LARGE SCALE GENOMIC DNA]</scope>
    <source>
        <strain evidence="1 3">DSM 44124</strain>
    </source>
</reference>
<name>A0A8H2J947_MYCMU</name>
<dbReference type="AlphaFoldDB" id="A0A8H2J947"/>
<dbReference type="Proteomes" id="UP000309231">
    <property type="component" value="Chromosome"/>
</dbReference>
<proteinExistence type="predicted"/>
<gene>
    <name evidence="1" type="ORF">C1S78_003100</name>
    <name evidence="2" type="ORF">C1S78_03115</name>
</gene>
<protein>
    <submittedName>
        <fullName evidence="2">Uncharacterized protein</fullName>
    </submittedName>
</protein>
<evidence type="ECO:0000313" key="3">
    <source>
        <dbReference type="Proteomes" id="UP000309231"/>
    </source>
</evidence>
<accession>A0A8H2J947</accession>
<evidence type="ECO:0000313" key="1">
    <source>
        <dbReference type="EMBL" id="QPG70029.1"/>
    </source>
</evidence>
<dbReference type="KEGG" id="mmuc:C1S78_003100"/>
<dbReference type="EMBL" id="CP062008">
    <property type="protein sequence ID" value="QPG70029.1"/>
    <property type="molecule type" value="Genomic_DNA"/>
</dbReference>
<dbReference type="EMBL" id="POTL01000001">
    <property type="protein sequence ID" value="TLH51478.1"/>
    <property type="molecule type" value="Genomic_DNA"/>
</dbReference>
<evidence type="ECO:0000313" key="2">
    <source>
        <dbReference type="EMBL" id="TLH51478.1"/>
    </source>
</evidence>
<dbReference type="RefSeq" id="WP_053854554.1">
    <property type="nucleotide sequence ID" value="NZ_ANBS01000001.1"/>
</dbReference>
<sequence>MSADGLFEVPADAYVVPPAPEVLTRGERRTRLVATRIARGEHPLGRIQLHADAARERGAGGLICGTCRFRELMGGNQRSYPKCRLPVQVGDRVTFPRDTGCESSDIRAWWPACTDYQPTESETTP</sequence>